<protein>
    <recommendedName>
        <fullName evidence="9">glutaryl-CoA dehydrogenase (ETF)</fullName>
        <ecNumber evidence="9">1.3.8.6</ecNumber>
    </recommendedName>
</protein>
<evidence type="ECO:0000256" key="3">
    <source>
        <dbReference type="ARBA" id="ARBA00022630"/>
    </source>
</evidence>
<dbReference type="RefSeq" id="WP_120953188.1">
    <property type="nucleotide sequence ID" value="NZ_RBIR01000003.1"/>
</dbReference>
<feature type="domain" description="Acyl-CoA oxidase/dehydrogenase middle" evidence="13">
    <location>
        <begin position="136"/>
        <end position="226"/>
    </location>
</feature>
<evidence type="ECO:0000256" key="11">
    <source>
        <dbReference type="RuleBase" id="RU362125"/>
    </source>
</evidence>
<dbReference type="AlphaFoldDB" id="A0A495ETC8"/>
<evidence type="ECO:0000313" key="15">
    <source>
        <dbReference type="EMBL" id="RKR20238.1"/>
    </source>
</evidence>
<gene>
    <name evidence="15" type="ORF">C8D78_2053</name>
</gene>
<comment type="pathway">
    <text evidence="7">Amino-acid metabolism; lysine degradation.</text>
</comment>
<dbReference type="SUPFAM" id="SSF56645">
    <property type="entry name" value="Acyl-CoA dehydrogenase NM domain-like"/>
    <property type="match status" value="1"/>
</dbReference>
<dbReference type="Pfam" id="PF02770">
    <property type="entry name" value="Acyl-CoA_dh_M"/>
    <property type="match status" value="1"/>
</dbReference>
<dbReference type="Gene3D" id="1.10.540.10">
    <property type="entry name" value="Acyl-CoA dehydrogenase/oxidase, N-terminal domain"/>
    <property type="match status" value="1"/>
</dbReference>
<dbReference type="InterPro" id="IPR046373">
    <property type="entry name" value="Acyl-CoA_Oxase/DH_mid-dom_sf"/>
</dbReference>
<feature type="domain" description="Acyl-CoA dehydrogenase/oxidase N-terminal" evidence="14">
    <location>
        <begin position="21"/>
        <end position="132"/>
    </location>
</feature>
<evidence type="ECO:0000256" key="7">
    <source>
        <dbReference type="ARBA" id="ARBA00037899"/>
    </source>
</evidence>
<evidence type="ECO:0000259" key="12">
    <source>
        <dbReference type="Pfam" id="PF00441"/>
    </source>
</evidence>
<name>A0A495ETC8_9MICC</name>
<comment type="catalytic activity">
    <reaction evidence="10">
        <text>glutaryl-CoA + oxidized [electron-transfer flavoprotein] + 2 H(+) = (2E)-butenoyl-CoA + reduced [electron-transfer flavoprotein] + CO2</text>
        <dbReference type="Rhea" id="RHEA:13389"/>
        <dbReference type="Rhea" id="RHEA-COMP:10685"/>
        <dbReference type="Rhea" id="RHEA-COMP:10686"/>
        <dbReference type="ChEBI" id="CHEBI:15378"/>
        <dbReference type="ChEBI" id="CHEBI:16526"/>
        <dbReference type="ChEBI" id="CHEBI:57332"/>
        <dbReference type="ChEBI" id="CHEBI:57378"/>
        <dbReference type="ChEBI" id="CHEBI:57692"/>
        <dbReference type="ChEBI" id="CHEBI:58307"/>
        <dbReference type="EC" id="1.3.8.6"/>
    </reaction>
</comment>
<keyword evidence="5" id="KW-0809">Transit peptide</keyword>
<dbReference type="PANTHER" id="PTHR42807">
    <property type="entry name" value="GLUTARYL-COA DEHYDROGENASE, MITOCHONDRIAL"/>
    <property type="match status" value="1"/>
</dbReference>
<evidence type="ECO:0000256" key="5">
    <source>
        <dbReference type="ARBA" id="ARBA00022946"/>
    </source>
</evidence>
<dbReference type="InterPro" id="IPR006091">
    <property type="entry name" value="Acyl-CoA_Oxase/DH_mid-dom"/>
</dbReference>
<dbReference type="PROSITE" id="PS00072">
    <property type="entry name" value="ACYL_COA_DH_1"/>
    <property type="match status" value="1"/>
</dbReference>
<dbReference type="GO" id="GO:0050660">
    <property type="term" value="F:flavin adenine dinucleotide binding"/>
    <property type="evidence" value="ECO:0007669"/>
    <property type="project" value="InterPro"/>
</dbReference>
<dbReference type="GO" id="GO:0004361">
    <property type="term" value="F:glutaryl-CoA dehydrogenase activity"/>
    <property type="evidence" value="ECO:0007669"/>
    <property type="project" value="UniProtKB-EC"/>
</dbReference>
<comment type="similarity">
    <text evidence="2 11">Belongs to the acyl-CoA dehydrogenase family.</text>
</comment>
<dbReference type="Pfam" id="PF02771">
    <property type="entry name" value="Acyl-CoA_dh_N"/>
    <property type="match status" value="1"/>
</dbReference>
<comment type="caution">
    <text evidence="15">The sequence shown here is derived from an EMBL/GenBank/DDBJ whole genome shotgun (WGS) entry which is preliminary data.</text>
</comment>
<accession>A0A495ETC8</accession>
<keyword evidence="6 11" id="KW-0560">Oxidoreductase</keyword>
<dbReference type="InterPro" id="IPR037069">
    <property type="entry name" value="AcylCoA_DH/ox_N_sf"/>
</dbReference>
<evidence type="ECO:0000256" key="8">
    <source>
        <dbReference type="ARBA" id="ARBA00037927"/>
    </source>
</evidence>
<dbReference type="Pfam" id="PF00441">
    <property type="entry name" value="Acyl-CoA_dh_1"/>
    <property type="match status" value="1"/>
</dbReference>
<dbReference type="Proteomes" id="UP000276055">
    <property type="component" value="Unassembled WGS sequence"/>
</dbReference>
<dbReference type="Gene3D" id="2.40.110.10">
    <property type="entry name" value="Butyryl-CoA Dehydrogenase, subunit A, domain 2"/>
    <property type="match status" value="1"/>
</dbReference>
<dbReference type="InterPro" id="IPR009100">
    <property type="entry name" value="AcylCoA_DH/oxidase_NM_dom_sf"/>
</dbReference>
<dbReference type="InterPro" id="IPR009075">
    <property type="entry name" value="AcylCo_DH/oxidase_C"/>
</dbReference>
<comment type="pathway">
    <text evidence="8">Amino-acid metabolism; tryptophan metabolism.</text>
</comment>
<dbReference type="EC" id="1.3.8.6" evidence="9"/>
<sequence length="392" mass="42672">MNESSDLLSPSDLLNIESLFSPEELAMRDKVRSFVDSTIRPNIATWYEQAVFPVGIIKEMAGLGLLGMHLKGYGCPGRSAVEYGIAAMELEAGDSGLRTFVSVQGSLAMSAIYKHGSEEQKNQWLPKMAAGDVVGCFGLTEPTAGSDPGSMKTFARRDGDGWVINGSKRWIGLASIAQIAIIWAMTEDGVRGFIVPTDTPGFKATPIEPKLSMRASIQCDIELSEVRLPVTALLPNAKGLRGPFECLNEARYGIIWGAMGAARDSYETAVSYSQERLQFDKPLAGYQLTQEKLVNMALEINKGMLLALQIGRLKEAGQLKPHHISVGKLNNCREAIQICRDARAMLGGNGITLDYSPLRHANNLESVRTYEGTDEVHTLILGNHITGIPAFR</sequence>
<evidence type="ECO:0000256" key="4">
    <source>
        <dbReference type="ARBA" id="ARBA00022827"/>
    </source>
</evidence>
<evidence type="ECO:0000256" key="1">
    <source>
        <dbReference type="ARBA" id="ARBA00001974"/>
    </source>
</evidence>
<dbReference type="OrthoDB" id="9770681at2"/>
<dbReference type="GO" id="GO:0046949">
    <property type="term" value="P:fatty-acyl-CoA biosynthetic process"/>
    <property type="evidence" value="ECO:0007669"/>
    <property type="project" value="TreeGrafter"/>
</dbReference>
<evidence type="ECO:0000256" key="2">
    <source>
        <dbReference type="ARBA" id="ARBA00009347"/>
    </source>
</evidence>
<dbReference type="FunFam" id="1.10.540.10:FF:000026">
    <property type="entry name" value="Acyl-CoA dehydrogenase medium chain"/>
    <property type="match status" value="1"/>
</dbReference>
<evidence type="ECO:0000256" key="9">
    <source>
        <dbReference type="ARBA" id="ARBA00039033"/>
    </source>
</evidence>
<dbReference type="SUPFAM" id="SSF47203">
    <property type="entry name" value="Acyl-CoA dehydrogenase C-terminal domain-like"/>
    <property type="match status" value="1"/>
</dbReference>
<dbReference type="Gene3D" id="1.20.140.10">
    <property type="entry name" value="Butyryl-CoA Dehydrogenase, subunit A, domain 3"/>
    <property type="match status" value="1"/>
</dbReference>
<dbReference type="GO" id="GO:0033539">
    <property type="term" value="P:fatty acid beta-oxidation using acyl-CoA dehydrogenase"/>
    <property type="evidence" value="ECO:0007669"/>
    <property type="project" value="TreeGrafter"/>
</dbReference>
<evidence type="ECO:0000259" key="13">
    <source>
        <dbReference type="Pfam" id="PF02770"/>
    </source>
</evidence>
<dbReference type="InterPro" id="IPR052033">
    <property type="entry name" value="Glutaryl-CoA_DH_mitochondrial"/>
</dbReference>
<keyword evidence="4 11" id="KW-0274">FAD</keyword>
<comment type="cofactor">
    <cofactor evidence="1 11">
        <name>FAD</name>
        <dbReference type="ChEBI" id="CHEBI:57692"/>
    </cofactor>
</comment>
<evidence type="ECO:0000259" key="14">
    <source>
        <dbReference type="Pfam" id="PF02771"/>
    </source>
</evidence>
<dbReference type="InterPro" id="IPR036250">
    <property type="entry name" value="AcylCo_DH-like_C"/>
</dbReference>
<proteinExistence type="inferred from homology"/>
<evidence type="ECO:0000256" key="10">
    <source>
        <dbReference type="ARBA" id="ARBA00049493"/>
    </source>
</evidence>
<dbReference type="InterPro" id="IPR013786">
    <property type="entry name" value="AcylCoA_DH/ox_N"/>
</dbReference>
<keyword evidence="3 11" id="KW-0285">Flavoprotein</keyword>
<feature type="domain" description="Acyl-CoA dehydrogenase/oxidase C-terminal" evidence="12">
    <location>
        <begin position="238"/>
        <end position="385"/>
    </location>
</feature>
<reference evidence="15 16" key="1">
    <citation type="submission" date="2018-10" db="EMBL/GenBank/DDBJ databases">
        <title>Genomic Encyclopedia of Type Strains, Phase IV (KMG-IV): sequencing the most valuable type-strain genomes for metagenomic binning, comparative biology and taxonomic classification.</title>
        <authorList>
            <person name="Goeker M."/>
        </authorList>
    </citation>
    <scope>NUCLEOTIDE SEQUENCE [LARGE SCALE GENOMIC DNA]</scope>
    <source>
        <strain evidence="15 16">DSM 25586</strain>
    </source>
</reference>
<dbReference type="GO" id="GO:0000062">
    <property type="term" value="F:fatty-acyl-CoA binding"/>
    <property type="evidence" value="ECO:0007669"/>
    <property type="project" value="TreeGrafter"/>
</dbReference>
<evidence type="ECO:0000256" key="6">
    <source>
        <dbReference type="ARBA" id="ARBA00023002"/>
    </source>
</evidence>
<evidence type="ECO:0000313" key="16">
    <source>
        <dbReference type="Proteomes" id="UP000276055"/>
    </source>
</evidence>
<organism evidence="15 16">
    <name type="scientific">Arthrobacter oryzae</name>
    <dbReference type="NCBI Taxonomy" id="409290"/>
    <lineage>
        <taxon>Bacteria</taxon>
        <taxon>Bacillati</taxon>
        <taxon>Actinomycetota</taxon>
        <taxon>Actinomycetes</taxon>
        <taxon>Micrococcales</taxon>
        <taxon>Micrococcaceae</taxon>
        <taxon>Arthrobacter</taxon>
    </lineage>
</organism>
<dbReference type="EMBL" id="RBIR01000003">
    <property type="protein sequence ID" value="RKR20238.1"/>
    <property type="molecule type" value="Genomic_DNA"/>
</dbReference>
<dbReference type="PANTHER" id="PTHR42807:SF1">
    <property type="entry name" value="GLUTARYL-COA DEHYDROGENASE, MITOCHONDRIAL"/>
    <property type="match status" value="1"/>
</dbReference>
<dbReference type="InterPro" id="IPR006089">
    <property type="entry name" value="Acyl-CoA_DH_CS"/>
</dbReference>